<dbReference type="EMBL" id="CP025614">
    <property type="protein sequence ID" value="AUN33738.1"/>
    <property type="molecule type" value="Genomic_DNA"/>
</dbReference>
<keyword evidence="2" id="KW-0238">DNA-binding</keyword>
<dbReference type="InterPro" id="IPR050109">
    <property type="entry name" value="HTH-type_TetR-like_transc_reg"/>
</dbReference>
<keyword evidence="4" id="KW-0614">Plasmid</keyword>
<dbReference type="InterPro" id="IPR009057">
    <property type="entry name" value="Homeodomain-like_sf"/>
</dbReference>
<dbReference type="OrthoDB" id="9803547at2"/>
<protein>
    <submittedName>
        <fullName evidence="4">TetR family transcriptional regulator</fullName>
    </submittedName>
</protein>
<keyword evidence="5" id="KW-1185">Reference proteome</keyword>
<dbReference type="InterPro" id="IPR001647">
    <property type="entry name" value="HTH_TetR"/>
</dbReference>
<dbReference type="PRINTS" id="PR00455">
    <property type="entry name" value="HTHTETR"/>
</dbReference>
<evidence type="ECO:0000313" key="4">
    <source>
        <dbReference type="EMBL" id="AUN33738.1"/>
    </source>
</evidence>
<dbReference type="SUPFAM" id="SSF48498">
    <property type="entry name" value="Tetracyclin repressor-like, C-terminal domain"/>
    <property type="match status" value="1"/>
</dbReference>
<dbReference type="FunFam" id="1.10.10.60:FF:000141">
    <property type="entry name" value="TetR family transcriptional regulator"/>
    <property type="match status" value="1"/>
</dbReference>
<keyword evidence="3" id="KW-0804">Transcription</keyword>
<dbReference type="PANTHER" id="PTHR30055">
    <property type="entry name" value="HTH-TYPE TRANSCRIPTIONAL REGULATOR RUTR"/>
    <property type="match status" value="1"/>
</dbReference>
<dbReference type="KEGG" id="ncb:C0V82_25320"/>
<dbReference type="Proteomes" id="UP000234752">
    <property type="component" value="Plasmid unnamed2"/>
</dbReference>
<sequence>MNDLPRPRTRRKQARPAELLSAALDCFVEKGFAATRMDDIARRAGVAKGTFYLYFPSKEAVFEALVRETLLPRIAAVELSNTTAGLGAEAKLRAILSMLGQVLADPKLVAIPKLVLAEAGNFPDMARFYRREVIGRGQALLTSLFREGVERGEFRPLPDLEILARLFLGPIVLTALWQTTFAPVEDTPMPIDRLLSTHADLFLNSIKAPNGTGGAMGARTGGAS</sequence>
<name>A0A2K9NKY6_9PROT</name>
<dbReference type="Pfam" id="PF00440">
    <property type="entry name" value="TetR_N"/>
    <property type="match status" value="1"/>
</dbReference>
<dbReference type="InterPro" id="IPR011075">
    <property type="entry name" value="TetR_C"/>
</dbReference>
<evidence type="ECO:0000256" key="3">
    <source>
        <dbReference type="ARBA" id="ARBA00023163"/>
    </source>
</evidence>
<dbReference type="RefSeq" id="WP_102115241.1">
    <property type="nucleotide sequence ID" value="NZ_BMGN01000009.1"/>
</dbReference>
<dbReference type="SUPFAM" id="SSF46689">
    <property type="entry name" value="Homeodomain-like"/>
    <property type="match status" value="1"/>
</dbReference>
<dbReference type="GO" id="GO:0003700">
    <property type="term" value="F:DNA-binding transcription factor activity"/>
    <property type="evidence" value="ECO:0007669"/>
    <property type="project" value="TreeGrafter"/>
</dbReference>
<dbReference type="PROSITE" id="PS50977">
    <property type="entry name" value="HTH_TETR_2"/>
    <property type="match status" value="1"/>
</dbReference>
<geneLocation type="plasmid" evidence="4 5">
    <name>unnamed2</name>
</geneLocation>
<evidence type="ECO:0000256" key="2">
    <source>
        <dbReference type="ARBA" id="ARBA00023125"/>
    </source>
</evidence>
<keyword evidence="1" id="KW-0805">Transcription regulation</keyword>
<dbReference type="PANTHER" id="PTHR30055:SF223">
    <property type="entry name" value="HTH-TYPE TRANSCRIPTIONAL REGULATOR UIDR"/>
    <property type="match status" value="1"/>
</dbReference>
<accession>A0A2K9NKY6</accession>
<reference evidence="4 5" key="1">
    <citation type="submission" date="2017-12" db="EMBL/GenBank/DDBJ databases">
        <title>Genomes of bacteria within cyanobacterial aggregates.</title>
        <authorList>
            <person name="Cai H."/>
        </authorList>
    </citation>
    <scope>NUCLEOTIDE SEQUENCE [LARGE SCALE GENOMIC DNA]</scope>
    <source>
        <strain evidence="4 5">TH16</strain>
        <plasmid evidence="4 5">unnamed2</plasmid>
    </source>
</reference>
<evidence type="ECO:0000256" key="1">
    <source>
        <dbReference type="ARBA" id="ARBA00023015"/>
    </source>
</evidence>
<dbReference type="InterPro" id="IPR036271">
    <property type="entry name" value="Tet_transcr_reg_TetR-rel_C_sf"/>
</dbReference>
<gene>
    <name evidence="4" type="ORF">C0V82_25320</name>
</gene>
<dbReference type="AlphaFoldDB" id="A0A2K9NKY6"/>
<organism evidence="4 5">
    <name type="scientific">Niveispirillum cyanobacteriorum</name>
    <dbReference type="NCBI Taxonomy" id="1612173"/>
    <lineage>
        <taxon>Bacteria</taxon>
        <taxon>Pseudomonadati</taxon>
        <taxon>Pseudomonadota</taxon>
        <taxon>Alphaproteobacteria</taxon>
        <taxon>Rhodospirillales</taxon>
        <taxon>Azospirillaceae</taxon>
        <taxon>Niveispirillum</taxon>
    </lineage>
</organism>
<evidence type="ECO:0000313" key="5">
    <source>
        <dbReference type="Proteomes" id="UP000234752"/>
    </source>
</evidence>
<dbReference type="Pfam" id="PF16859">
    <property type="entry name" value="TetR_C_11"/>
    <property type="match status" value="1"/>
</dbReference>
<proteinExistence type="predicted"/>
<dbReference type="Gene3D" id="1.10.357.10">
    <property type="entry name" value="Tetracycline Repressor, domain 2"/>
    <property type="match status" value="1"/>
</dbReference>
<dbReference type="GO" id="GO:0000976">
    <property type="term" value="F:transcription cis-regulatory region binding"/>
    <property type="evidence" value="ECO:0007669"/>
    <property type="project" value="TreeGrafter"/>
</dbReference>